<dbReference type="Proteomes" id="UP000826725">
    <property type="component" value="Chromosome"/>
</dbReference>
<evidence type="ECO:0000259" key="5">
    <source>
        <dbReference type="Pfam" id="PF25944"/>
    </source>
</evidence>
<dbReference type="GO" id="GO:0046677">
    <property type="term" value="P:response to antibiotic"/>
    <property type="evidence" value="ECO:0007669"/>
    <property type="project" value="TreeGrafter"/>
</dbReference>
<dbReference type="InterPro" id="IPR006143">
    <property type="entry name" value="RND_pump_MFP"/>
</dbReference>
<proteinExistence type="inferred from homology"/>
<keyword evidence="2" id="KW-0732">Signal</keyword>
<sequence>MRNKLISLVLLFLFFITAGCSNDQDNIQSEKKEKKPETPPLPVEVIVVQKEKVPIWIEYTGKTKASQEVEVRARVAGRLEAAFFNEGNYVEKGKKLFSIEKTTYEAAVSGAKARLEGDQASMKMARADVDRYKPLVAEGLAPRVTLEQHRVRVMELAAAIKADRAALTEAELNLQYTDVIAPISGRIGRINIDVGNIVGYGDKTLLTTIIADDPMYAYFSPNEEQFQLVKQYRSRAVLDARVTVPDSFRKMLDRKPLKGVVDFNDNRVDGMTGTITMRAKVDNPDHDLMEGTFVYVDLFVTDQAEFIMIPPGIVLDDQRGSFVYTVDDKGTAKRVDISRGLETRNYLAVTDGLKGGEKAILSGLAKIRPGLRVDPTDVTESRGVIAILRKQGMIPEKE</sequence>
<feature type="domain" description="Multidrug resistance protein MdtA-like barrel-sandwich hybrid" evidence="4">
    <location>
        <begin position="68"/>
        <end position="209"/>
    </location>
</feature>
<dbReference type="InterPro" id="IPR058626">
    <property type="entry name" value="MdtA-like_b-barrel"/>
</dbReference>
<evidence type="ECO:0000256" key="2">
    <source>
        <dbReference type="SAM" id="SignalP"/>
    </source>
</evidence>
<evidence type="ECO:0000313" key="7">
    <source>
        <dbReference type="Proteomes" id="UP000826725"/>
    </source>
</evidence>
<evidence type="ECO:0000256" key="1">
    <source>
        <dbReference type="ARBA" id="ARBA00009477"/>
    </source>
</evidence>
<dbReference type="GO" id="GO:0005886">
    <property type="term" value="C:plasma membrane"/>
    <property type="evidence" value="ECO:0007669"/>
    <property type="project" value="TreeGrafter"/>
</dbReference>
<feature type="signal peptide" evidence="2">
    <location>
        <begin position="1"/>
        <end position="23"/>
    </location>
</feature>
<dbReference type="Pfam" id="PF25876">
    <property type="entry name" value="HH_MFP_RND"/>
    <property type="match status" value="1"/>
</dbReference>
<protein>
    <submittedName>
        <fullName evidence="6">MexE family multidrug efflux RND transporter periplasmic adaptor subunit</fullName>
    </submittedName>
</protein>
<dbReference type="Pfam" id="PF25944">
    <property type="entry name" value="Beta-barrel_RND"/>
    <property type="match status" value="1"/>
</dbReference>
<dbReference type="KEGG" id="dbk:DGMP_34540"/>
<evidence type="ECO:0000313" key="6">
    <source>
        <dbReference type="EMBL" id="BCL62761.1"/>
    </source>
</evidence>
<evidence type="ECO:0000259" key="3">
    <source>
        <dbReference type="Pfam" id="PF25876"/>
    </source>
</evidence>
<comment type="similarity">
    <text evidence="1">Belongs to the membrane fusion protein (MFP) (TC 8.A.1) family.</text>
</comment>
<evidence type="ECO:0000259" key="4">
    <source>
        <dbReference type="Pfam" id="PF25917"/>
    </source>
</evidence>
<gene>
    <name evidence="6" type="primary">mexE</name>
    <name evidence="6" type="ORF">DGMP_34540</name>
</gene>
<dbReference type="InterPro" id="IPR058624">
    <property type="entry name" value="MdtA-like_HH"/>
</dbReference>
<dbReference type="AlphaFoldDB" id="A0A8D5FLG3"/>
<organism evidence="6 7">
    <name type="scientific">Desulfomarina profundi</name>
    <dbReference type="NCBI Taxonomy" id="2772557"/>
    <lineage>
        <taxon>Bacteria</taxon>
        <taxon>Pseudomonadati</taxon>
        <taxon>Thermodesulfobacteriota</taxon>
        <taxon>Desulfobulbia</taxon>
        <taxon>Desulfobulbales</taxon>
        <taxon>Desulfobulbaceae</taxon>
        <taxon>Desulfomarina</taxon>
    </lineage>
</organism>
<dbReference type="Pfam" id="PF25917">
    <property type="entry name" value="BSH_RND"/>
    <property type="match status" value="1"/>
</dbReference>
<feature type="domain" description="Multidrug resistance protein MdtA-like alpha-helical hairpin" evidence="3">
    <location>
        <begin position="110"/>
        <end position="177"/>
    </location>
</feature>
<dbReference type="NCBIfam" id="TIGR01730">
    <property type="entry name" value="RND_mfp"/>
    <property type="match status" value="1"/>
</dbReference>
<feature type="domain" description="Multidrug resistance protein MdtA-like beta-barrel" evidence="5">
    <location>
        <begin position="220"/>
        <end position="300"/>
    </location>
</feature>
<reference evidence="6" key="1">
    <citation type="submission" date="2020-09" db="EMBL/GenBank/DDBJ databases">
        <title>Desulfogranum mesoprofundum gen. nov., sp. nov., a novel mesophilic, sulfate-reducing chemolithoautotroph isolated from a deep-sea hydrothermal vent chimney in the Suiyo Seamount.</title>
        <authorList>
            <person name="Hashimoto Y."/>
            <person name="Nakagawa S."/>
        </authorList>
    </citation>
    <scope>NUCLEOTIDE SEQUENCE</scope>
    <source>
        <strain evidence="6">KT2</strain>
    </source>
</reference>
<dbReference type="EMBL" id="AP024086">
    <property type="protein sequence ID" value="BCL62761.1"/>
    <property type="molecule type" value="Genomic_DNA"/>
</dbReference>
<dbReference type="GO" id="GO:0030313">
    <property type="term" value="C:cell envelope"/>
    <property type="evidence" value="ECO:0007669"/>
    <property type="project" value="UniProtKB-SubCell"/>
</dbReference>
<keyword evidence="7" id="KW-1185">Reference proteome</keyword>
<dbReference type="RefSeq" id="WP_228855083.1">
    <property type="nucleotide sequence ID" value="NZ_AP024086.1"/>
</dbReference>
<accession>A0A8D5FLG3</accession>
<dbReference type="PANTHER" id="PTHR30158:SF10">
    <property type="entry name" value="CATION EFFLUX PUMP"/>
    <property type="match status" value="1"/>
</dbReference>
<name>A0A8D5FLG3_9BACT</name>
<dbReference type="PANTHER" id="PTHR30158">
    <property type="entry name" value="ACRA/E-RELATED COMPONENT OF DRUG EFFLUX TRANSPORTER"/>
    <property type="match status" value="1"/>
</dbReference>
<dbReference type="GO" id="GO:0022857">
    <property type="term" value="F:transmembrane transporter activity"/>
    <property type="evidence" value="ECO:0007669"/>
    <property type="project" value="InterPro"/>
</dbReference>
<dbReference type="PROSITE" id="PS51257">
    <property type="entry name" value="PROKAR_LIPOPROTEIN"/>
    <property type="match status" value="1"/>
</dbReference>
<dbReference type="InterPro" id="IPR058625">
    <property type="entry name" value="MdtA-like_BSH"/>
</dbReference>
<feature type="chain" id="PRO_5034833724" evidence="2">
    <location>
        <begin position="24"/>
        <end position="398"/>
    </location>
</feature>